<dbReference type="OrthoDB" id="46888at2"/>
<dbReference type="EMBL" id="FNFL01000004">
    <property type="protein sequence ID" value="SDK28404.1"/>
    <property type="molecule type" value="Genomic_DNA"/>
</dbReference>
<dbReference type="SUPFAM" id="SSF55729">
    <property type="entry name" value="Acyl-CoA N-acyltransferases (Nat)"/>
    <property type="match status" value="1"/>
</dbReference>
<organism evidence="2 3">
    <name type="scientific">Sediminibacillus albus</name>
    <dbReference type="NCBI Taxonomy" id="407036"/>
    <lineage>
        <taxon>Bacteria</taxon>
        <taxon>Bacillati</taxon>
        <taxon>Bacillota</taxon>
        <taxon>Bacilli</taxon>
        <taxon>Bacillales</taxon>
        <taxon>Bacillaceae</taxon>
        <taxon>Sediminibacillus</taxon>
    </lineage>
</organism>
<dbReference type="CDD" id="cd04301">
    <property type="entry name" value="NAT_SF"/>
    <property type="match status" value="1"/>
</dbReference>
<feature type="domain" description="N-acetyltransferase" evidence="1">
    <location>
        <begin position="3"/>
        <end position="153"/>
    </location>
</feature>
<name>A0A1G9ANJ6_9BACI</name>
<evidence type="ECO:0000259" key="1">
    <source>
        <dbReference type="PROSITE" id="PS51186"/>
    </source>
</evidence>
<keyword evidence="2" id="KW-0808">Transferase</keyword>
<dbReference type="AlphaFoldDB" id="A0A1G9ANJ6"/>
<gene>
    <name evidence="2" type="ORF">SAMN05216243_2607</name>
</gene>
<sequence length="157" mass="17620">MIINLQHYKRDTAEKILATQLPAYQEEAKLIDAEVIPPLKDTVETIMNSKEIFLGYMQEDELIGVLAYENNKADITVSRLFVVPSHFRQGIAGTLLNSLLDGISGEVRVKVTTGTANLPAKQLYQKWGFKEKKQITVPPGIQLTQFEYHKSKAETTG</sequence>
<dbReference type="Pfam" id="PF13673">
    <property type="entry name" value="Acetyltransf_10"/>
    <property type="match status" value="1"/>
</dbReference>
<accession>A0A1G9ANJ6</accession>
<dbReference type="Proteomes" id="UP000198694">
    <property type="component" value="Unassembled WGS sequence"/>
</dbReference>
<dbReference type="Gene3D" id="3.40.630.30">
    <property type="match status" value="1"/>
</dbReference>
<evidence type="ECO:0000313" key="2">
    <source>
        <dbReference type="EMBL" id="SDK28404.1"/>
    </source>
</evidence>
<dbReference type="GO" id="GO:0016747">
    <property type="term" value="F:acyltransferase activity, transferring groups other than amino-acyl groups"/>
    <property type="evidence" value="ECO:0007669"/>
    <property type="project" value="InterPro"/>
</dbReference>
<keyword evidence="3" id="KW-1185">Reference proteome</keyword>
<dbReference type="PROSITE" id="PS51186">
    <property type="entry name" value="GNAT"/>
    <property type="match status" value="1"/>
</dbReference>
<dbReference type="InterPro" id="IPR016181">
    <property type="entry name" value="Acyl_CoA_acyltransferase"/>
</dbReference>
<dbReference type="InterPro" id="IPR000182">
    <property type="entry name" value="GNAT_dom"/>
</dbReference>
<dbReference type="STRING" id="407036.SAMN05216243_2607"/>
<evidence type="ECO:0000313" key="3">
    <source>
        <dbReference type="Proteomes" id="UP000198694"/>
    </source>
</evidence>
<reference evidence="2 3" key="1">
    <citation type="submission" date="2016-10" db="EMBL/GenBank/DDBJ databases">
        <authorList>
            <person name="de Groot N.N."/>
        </authorList>
    </citation>
    <scope>NUCLEOTIDE SEQUENCE [LARGE SCALE GENOMIC DNA]</scope>
    <source>
        <strain evidence="2 3">CGMCC 1.6502</strain>
    </source>
</reference>
<dbReference type="RefSeq" id="WP_093214950.1">
    <property type="nucleotide sequence ID" value="NZ_FNFL01000004.1"/>
</dbReference>
<proteinExistence type="predicted"/>
<protein>
    <submittedName>
        <fullName evidence="2">Acetyltransferase (GNAT) domain-containing protein</fullName>
    </submittedName>
</protein>